<dbReference type="GO" id="GO:0016410">
    <property type="term" value="F:N-acyltransferase activity"/>
    <property type="evidence" value="ECO:0007669"/>
    <property type="project" value="InterPro"/>
</dbReference>
<dbReference type="Pfam" id="PF04613">
    <property type="entry name" value="LpxD"/>
    <property type="match status" value="1"/>
</dbReference>
<dbReference type="Pfam" id="PF00132">
    <property type="entry name" value="Hexapep"/>
    <property type="match status" value="2"/>
</dbReference>
<keyword evidence="6 7" id="KW-0012">Acyltransferase</keyword>
<dbReference type="KEGG" id="fil:BN1229_v1_2972"/>
<keyword evidence="2 7" id="KW-0441">Lipid A biosynthesis</keyword>
<sequence>MVPLRRLIEILSPLNLRGLRPPYFVTLQQFQLKSQRLKVLAQSDPSDGNAVTRPWIALPKRVFSLYGHGYQLTPASHLSGTIVRLVARSVPPLRYVGNLGAPMDHPGFFDRAAPIAISEVAKATAATLPAGLPDELASRRLSDVRTLADAGPDDVAFLDNRKYLPLLSETRAGACLVTPAFVERVPKATVPLLTKRPYHGFALALRTFYPQALWPRVAEPGSANIDPSAHIEPDCTIEPGAIIGPQASIGRGSRIAAGAVIGYRVYVGRDSYIGPQATLQHALLGNRVIIHAGARIGQDGFGFAMGPDGHLKVPQIGRVIIQDNVEIGANTTIDRGALKDTVIGEGTKIDNLVQIGHNVCIGRHCVIVAHTGISGSTELGDFVVMGGQSGTVGHIKIGTGAQVAGASHPKDDIPAGARVGGTPARPLRQWGRELAALTRLAKRED</sequence>
<dbReference type="UniPathway" id="UPA00973"/>
<dbReference type="PANTHER" id="PTHR43378:SF2">
    <property type="entry name" value="UDP-3-O-ACYLGLUCOSAMINE N-ACYLTRANSFERASE 1, MITOCHONDRIAL-RELATED"/>
    <property type="match status" value="1"/>
</dbReference>
<keyword evidence="11" id="KW-1185">Reference proteome</keyword>
<dbReference type="AlphaFoldDB" id="A0A0D6JII7"/>
<dbReference type="GO" id="GO:0009245">
    <property type="term" value="P:lipid A biosynthetic process"/>
    <property type="evidence" value="ECO:0007669"/>
    <property type="project" value="UniProtKB-UniRule"/>
</dbReference>
<keyword evidence="1 7" id="KW-0444">Lipid biosynthesis</keyword>
<evidence type="ECO:0000313" key="11">
    <source>
        <dbReference type="Proteomes" id="UP000033187"/>
    </source>
</evidence>
<dbReference type="EC" id="2.3.1.191" evidence="7"/>
<dbReference type="KEGG" id="fiy:BN1229_v1_2945"/>
<evidence type="ECO:0000256" key="6">
    <source>
        <dbReference type="ARBA" id="ARBA00023315"/>
    </source>
</evidence>
<comment type="subunit">
    <text evidence="7">Homotrimer.</text>
</comment>
<dbReference type="InterPro" id="IPR001451">
    <property type="entry name" value="Hexapep"/>
</dbReference>
<dbReference type="NCBIfam" id="TIGR01853">
    <property type="entry name" value="lipid_A_lpxD"/>
    <property type="match status" value="1"/>
</dbReference>
<dbReference type="SUPFAM" id="SSF51161">
    <property type="entry name" value="Trimeric LpxA-like enzymes"/>
    <property type="match status" value="1"/>
</dbReference>
<dbReference type="Gene3D" id="3.40.1390.10">
    <property type="entry name" value="MurE/MurF, N-terminal domain"/>
    <property type="match status" value="1"/>
</dbReference>
<evidence type="ECO:0000256" key="8">
    <source>
        <dbReference type="SAM" id="MobiDB-lite"/>
    </source>
</evidence>
<name>A0A0D6JII7_9HYPH</name>
<reference evidence="11" key="1">
    <citation type="submission" date="2015-02" db="EMBL/GenBank/DDBJ databases">
        <authorList>
            <person name="Chooi Y.-H."/>
        </authorList>
    </citation>
    <scope>NUCLEOTIDE SEQUENCE [LARGE SCALE GENOMIC DNA]</scope>
    <source>
        <strain evidence="11">strain Y</strain>
    </source>
</reference>
<dbReference type="GO" id="GO:0016020">
    <property type="term" value="C:membrane"/>
    <property type="evidence" value="ECO:0007669"/>
    <property type="project" value="GOC"/>
</dbReference>
<dbReference type="CDD" id="cd03352">
    <property type="entry name" value="LbH_LpxD"/>
    <property type="match status" value="1"/>
</dbReference>
<organism evidence="10 11">
    <name type="scientific">Candidatus Filomicrobium marinum</name>
    <dbReference type="NCBI Taxonomy" id="1608628"/>
    <lineage>
        <taxon>Bacteria</taxon>
        <taxon>Pseudomonadati</taxon>
        <taxon>Pseudomonadota</taxon>
        <taxon>Alphaproteobacteria</taxon>
        <taxon>Hyphomicrobiales</taxon>
        <taxon>Hyphomicrobiaceae</taxon>
        <taxon>Filomicrobium</taxon>
    </lineage>
</organism>
<dbReference type="HAMAP" id="MF_00523">
    <property type="entry name" value="LpxD"/>
    <property type="match status" value="1"/>
</dbReference>
<evidence type="ECO:0000256" key="7">
    <source>
        <dbReference type="HAMAP-Rule" id="MF_00523"/>
    </source>
</evidence>
<dbReference type="Proteomes" id="UP000033187">
    <property type="component" value="Chromosome 1"/>
</dbReference>
<protein>
    <recommendedName>
        <fullName evidence="7">UDP-3-O-acylglucosamine N-acyltransferase</fullName>
        <ecNumber evidence="7">2.3.1.191</ecNumber>
    </recommendedName>
</protein>
<dbReference type="EMBL" id="LN829119">
    <property type="protein sequence ID" value="CPR21199.1"/>
    <property type="molecule type" value="Genomic_DNA"/>
</dbReference>
<keyword evidence="5 7" id="KW-0443">Lipid metabolism</keyword>
<accession>A0A0D6JII7</accession>
<evidence type="ECO:0000256" key="5">
    <source>
        <dbReference type="ARBA" id="ARBA00023098"/>
    </source>
</evidence>
<dbReference type="InterPro" id="IPR018357">
    <property type="entry name" value="Hexapep_transf_CS"/>
</dbReference>
<gene>
    <name evidence="7" type="primary">lpxD</name>
    <name evidence="10" type="ORF">YBN1229_v1_2945</name>
</gene>
<dbReference type="InterPro" id="IPR020573">
    <property type="entry name" value="UDP_GlcNAc_AcTrfase_non-rep"/>
</dbReference>
<dbReference type="InterPro" id="IPR007691">
    <property type="entry name" value="LpxD"/>
</dbReference>
<comment type="function">
    <text evidence="7">Catalyzes the N-acylation of UDP-3-O-acylglucosamine using 3-hydroxyacyl-ACP as the acyl donor. Is involved in the biosynthesis of lipid A, a phosphorylated glycolipid that anchors the lipopolysaccharide to the outer membrane of the cell.</text>
</comment>
<feature type="active site" description="Proton acceptor" evidence="7">
    <location>
        <position position="357"/>
    </location>
</feature>
<feature type="domain" description="UDP-3-O-[3-hydroxymyristoyl] glucosamine N-acyltransferase non-repeat region" evidence="9">
    <location>
        <begin position="140"/>
        <end position="206"/>
    </location>
</feature>
<evidence type="ECO:0000256" key="3">
    <source>
        <dbReference type="ARBA" id="ARBA00022679"/>
    </source>
</evidence>
<evidence type="ECO:0000259" key="9">
    <source>
        <dbReference type="Pfam" id="PF04613"/>
    </source>
</evidence>
<proteinExistence type="inferred from homology"/>
<dbReference type="PROSITE" id="PS00101">
    <property type="entry name" value="HEXAPEP_TRANSFERASES"/>
    <property type="match status" value="1"/>
</dbReference>
<feature type="region of interest" description="Disordered" evidence="8">
    <location>
        <begin position="406"/>
        <end position="425"/>
    </location>
</feature>
<dbReference type="NCBIfam" id="NF002060">
    <property type="entry name" value="PRK00892.1"/>
    <property type="match status" value="1"/>
</dbReference>
<dbReference type="Gene3D" id="2.160.10.10">
    <property type="entry name" value="Hexapeptide repeat proteins"/>
    <property type="match status" value="1"/>
</dbReference>
<dbReference type="GO" id="GO:0103118">
    <property type="term" value="F:UDP-3-O-[(3R)-3-hydroxyacyl]-glucosamine N-acyltransferase activity"/>
    <property type="evidence" value="ECO:0007669"/>
    <property type="project" value="UniProtKB-EC"/>
</dbReference>
<keyword evidence="4 7" id="KW-0677">Repeat</keyword>
<keyword evidence="3 7" id="KW-0808">Transferase</keyword>
<comment type="catalytic activity">
    <reaction evidence="7">
        <text>a UDP-3-O-[(3R)-3-hydroxyacyl]-alpha-D-glucosamine + a (3R)-hydroxyacyl-[ACP] = a UDP-2-N,3-O-bis[(3R)-3-hydroxyacyl]-alpha-D-glucosamine + holo-[ACP] + H(+)</text>
        <dbReference type="Rhea" id="RHEA:53836"/>
        <dbReference type="Rhea" id="RHEA-COMP:9685"/>
        <dbReference type="Rhea" id="RHEA-COMP:9945"/>
        <dbReference type="ChEBI" id="CHEBI:15378"/>
        <dbReference type="ChEBI" id="CHEBI:64479"/>
        <dbReference type="ChEBI" id="CHEBI:78827"/>
        <dbReference type="ChEBI" id="CHEBI:137740"/>
        <dbReference type="ChEBI" id="CHEBI:137748"/>
        <dbReference type="EC" id="2.3.1.191"/>
    </reaction>
</comment>
<comment type="pathway">
    <text evidence="7">Bacterial outer membrane biogenesis; LPS lipid A biosynthesis.</text>
</comment>
<comment type="similarity">
    <text evidence="7">Belongs to the transferase hexapeptide repeat family. LpxD subfamily.</text>
</comment>
<dbReference type="PANTHER" id="PTHR43378">
    <property type="entry name" value="UDP-3-O-ACYLGLUCOSAMINE N-ACYLTRANSFERASE"/>
    <property type="match status" value="1"/>
</dbReference>
<dbReference type="InterPro" id="IPR011004">
    <property type="entry name" value="Trimer_LpxA-like_sf"/>
</dbReference>
<evidence type="ECO:0000256" key="1">
    <source>
        <dbReference type="ARBA" id="ARBA00022516"/>
    </source>
</evidence>
<evidence type="ECO:0000256" key="4">
    <source>
        <dbReference type="ARBA" id="ARBA00022737"/>
    </source>
</evidence>
<evidence type="ECO:0000313" key="10">
    <source>
        <dbReference type="EMBL" id="CPR21199.1"/>
    </source>
</evidence>
<evidence type="ECO:0000256" key="2">
    <source>
        <dbReference type="ARBA" id="ARBA00022556"/>
    </source>
</evidence>